<dbReference type="PANTHER" id="PTHR43047">
    <property type="entry name" value="TWO-COMPONENT HISTIDINE PROTEIN KINASE"/>
    <property type="match status" value="1"/>
</dbReference>
<keyword evidence="3 7" id="KW-0597">Phosphoprotein</keyword>
<dbReference type="Gene3D" id="3.30.565.10">
    <property type="entry name" value="Histidine kinase-like ATPase, C-terminal domain"/>
    <property type="match status" value="1"/>
</dbReference>
<gene>
    <name evidence="11" type="ORF">CWM85_00935</name>
</gene>
<keyword evidence="6" id="KW-0902">Two-component regulatory system</keyword>
<accession>A0A2J5A206</accession>
<comment type="catalytic activity">
    <reaction evidence="1">
        <text>ATP + protein L-histidine = ADP + protein N-phospho-L-histidine.</text>
        <dbReference type="EC" id="2.7.13.3"/>
    </reaction>
</comment>
<dbReference type="Pfam" id="PF02518">
    <property type="entry name" value="HATPase_c"/>
    <property type="match status" value="1"/>
</dbReference>
<dbReference type="SUPFAM" id="SSF52172">
    <property type="entry name" value="CheY-like"/>
    <property type="match status" value="1"/>
</dbReference>
<dbReference type="SUPFAM" id="SSF47384">
    <property type="entry name" value="Homodimeric domain of signal transducing histidine kinase"/>
    <property type="match status" value="1"/>
</dbReference>
<dbReference type="CDD" id="cd16922">
    <property type="entry name" value="HATPase_EvgS-ArcB-TorS-like"/>
    <property type="match status" value="1"/>
</dbReference>
<keyword evidence="4" id="KW-0808">Transferase</keyword>
<evidence type="ECO:0000256" key="5">
    <source>
        <dbReference type="ARBA" id="ARBA00022777"/>
    </source>
</evidence>
<dbReference type="Pfam" id="PF00072">
    <property type="entry name" value="Response_reg"/>
    <property type="match status" value="1"/>
</dbReference>
<dbReference type="PANTHER" id="PTHR43047:SF72">
    <property type="entry name" value="OSMOSENSING HISTIDINE PROTEIN KINASE SLN1"/>
    <property type="match status" value="1"/>
</dbReference>
<evidence type="ECO:0000256" key="2">
    <source>
        <dbReference type="ARBA" id="ARBA00012438"/>
    </source>
</evidence>
<protein>
    <recommendedName>
        <fullName evidence="2">histidine kinase</fullName>
        <ecNumber evidence="2">2.7.13.3</ecNumber>
    </recommendedName>
</protein>
<dbReference type="InterPro" id="IPR003661">
    <property type="entry name" value="HisK_dim/P_dom"/>
</dbReference>
<dbReference type="InterPro" id="IPR005467">
    <property type="entry name" value="His_kinase_dom"/>
</dbReference>
<keyword evidence="8" id="KW-0812">Transmembrane</keyword>
<dbReference type="InterPro" id="IPR003594">
    <property type="entry name" value="HATPase_dom"/>
</dbReference>
<dbReference type="GO" id="GO:0005886">
    <property type="term" value="C:plasma membrane"/>
    <property type="evidence" value="ECO:0007669"/>
    <property type="project" value="TreeGrafter"/>
</dbReference>
<feature type="domain" description="Histidine kinase" evidence="9">
    <location>
        <begin position="220"/>
        <end position="437"/>
    </location>
</feature>
<dbReference type="Pfam" id="PF00512">
    <property type="entry name" value="HisKA"/>
    <property type="match status" value="1"/>
</dbReference>
<organism evidence="11 12">
    <name type="scientific">Klebsiella michiganensis</name>
    <dbReference type="NCBI Taxonomy" id="1134687"/>
    <lineage>
        <taxon>Bacteria</taxon>
        <taxon>Pseudomonadati</taxon>
        <taxon>Pseudomonadota</taxon>
        <taxon>Gammaproteobacteria</taxon>
        <taxon>Enterobacterales</taxon>
        <taxon>Enterobacteriaceae</taxon>
        <taxon>Klebsiella/Raoultella group</taxon>
        <taxon>Klebsiella</taxon>
    </lineage>
</organism>
<dbReference type="Proteomes" id="UP000234661">
    <property type="component" value="Unassembled WGS sequence"/>
</dbReference>
<dbReference type="SMART" id="SM00448">
    <property type="entry name" value="REC"/>
    <property type="match status" value="1"/>
</dbReference>
<evidence type="ECO:0000256" key="4">
    <source>
        <dbReference type="ARBA" id="ARBA00022679"/>
    </source>
</evidence>
<dbReference type="FunFam" id="3.30.565.10:FF:000010">
    <property type="entry name" value="Sensor histidine kinase RcsC"/>
    <property type="match status" value="1"/>
</dbReference>
<dbReference type="PROSITE" id="PS50110">
    <property type="entry name" value="RESPONSE_REGULATORY"/>
    <property type="match status" value="1"/>
</dbReference>
<dbReference type="InterPro" id="IPR004358">
    <property type="entry name" value="Sig_transdc_His_kin-like_C"/>
</dbReference>
<feature type="modified residue" description="4-aspartylphosphate" evidence="7">
    <location>
        <position position="509"/>
    </location>
</feature>
<name>A0A2J5A206_9ENTR</name>
<evidence type="ECO:0000313" key="12">
    <source>
        <dbReference type="Proteomes" id="UP000234661"/>
    </source>
</evidence>
<feature type="transmembrane region" description="Helical" evidence="8">
    <location>
        <begin position="175"/>
        <end position="194"/>
    </location>
</feature>
<evidence type="ECO:0000256" key="7">
    <source>
        <dbReference type="PROSITE-ProRule" id="PRU00169"/>
    </source>
</evidence>
<dbReference type="Gene3D" id="1.10.287.130">
    <property type="match status" value="1"/>
</dbReference>
<evidence type="ECO:0000256" key="3">
    <source>
        <dbReference type="ARBA" id="ARBA00022553"/>
    </source>
</evidence>
<dbReference type="CDD" id="cd00082">
    <property type="entry name" value="HisKA"/>
    <property type="match status" value="1"/>
</dbReference>
<keyword evidence="8" id="KW-1133">Transmembrane helix</keyword>
<evidence type="ECO:0000259" key="9">
    <source>
        <dbReference type="PROSITE" id="PS50109"/>
    </source>
</evidence>
<reference evidence="11 12" key="2">
    <citation type="submission" date="2018-01" db="EMBL/GenBank/DDBJ databases">
        <title>Genomic study of Klebsiella pneumoniae.</title>
        <authorList>
            <person name="Yang Y."/>
            <person name="Bicalho R."/>
        </authorList>
    </citation>
    <scope>NUCLEOTIDE SEQUENCE [LARGE SCALE GENOMIC DNA]</scope>
    <source>
        <strain evidence="11 12">A2</strain>
    </source>
</reference>
<dbReference type="SMART" id="SM00387">
    <property type="entry name" value="HATPase_c"/>
    <property type="match status" value="1"/>
</dbReference>
<dbReference type="InterPro" id="IPR036097">
    <property type="entry name" value="HisK_dim/P_sf"/>
</dbReference>
<dbReference type="EMBL" id="PIET01000004">
    <property type="protein sequence ID" value="PLM69297.1"/>
    <property type="molecule type" value="Genomic_DNA"/>
</dbReference>
<evidence type="ECO:0000259" key="10">
    <source>
        <dbReference type="PROSITE" id="PS50110"/>
    </source>
</evidence>
<evidence type="ECO:0000256" key="8">
    <source>
        <dbReference type="SAM" id="Phobius"/>
    </source>
</evidence>
<comment type="caution">
    <text evidence="11">The sequence shown here is derived from an EMBL/GenBank/DDBJ whole genome shotgun (WGS) entry which is preliminary data.</text>
</comment>
<keyword evidence="5 11" id="KW-0418">Kinase</keyword>
<dbReference type="CDD" id="cd00156">
    <property type="entry name" value="REC"/>
    <property type="match status" value="1"/>
</dbReference>
<dbReference type="PRINTS" id="PR00344">
    <property type="entry name" value="BCTRLSENSOR"/>
</dbReference>
<sequence length="572" mass="64162">MKLKKKICIQYLIAFTLLTGSFSWMYNKYFSTEHNISSAGPQENYAWTIAKFAIRLAEFEARTERQLRLTSLSNSDMKMELDFLFSGSNVLMTKGDATQYLYKEQGYDETISSIHQMLEVIDNEMKKNKPNYNIILSTVNKIKDKNTDLIFIADHAEVNQRTAIFEDYLKKGDSFKIPIIVTYILLLIMLVISFRQLTTLNRLLESEKKAFNNKNAFLGKLGHELRTTLQAIVGSIESIIYSPQKAPDQNTLHRLENAVSQIERQMNDLAEYAKIDNGALKINKSTINVADLVTKVVNDCNAKYTNKNIEASVVNLPSVNINTDGIRLSQILENLLTNAFKYTEQGSITVDVTTNQSHHSSYLHIKISDTGIGIDKEKQKIIFQPFVRIENGSSLIPGSGMGLAIVEGIVKAMDGKISVISEPGKGSIFTVSLPVEINSIDSTTNSTPLNVMETSLKGLSVLHIDDSELTCRTMASTLRSVGYRAESTSSVNRAIEKLMRIPYDIILCDLQMPVMTGDELVDYIRTREGPNRNTPVIFISAYPDNYLHAEIPLIVKPARIADINNEISKAIR</sequence>
<dbReference type="Gene3D" id="3.40.50.2300">
    <property type="match status" value="1"/>
</dbReference>
<dbReference type="SUPFAM" id="SSF55874">
    <property type="entry name" value="ATPase domain of HSP90 chaperone/DNA topoisomerase II/histidine kinase"/>
    <property type="match status" value="1"/>
</dbReference>
<dbReference type="GO" id="GO:0000155">
    <property type="term" value="F:phosphorelay sensor kinase activity"/>
    <property type="evidence" value="ECO:0007669"/>
    <property type="project" value="InterPro"/>
</dbReference>
<evidence type="ECO:0000256" key="1">
    <source>
        <dbReference type="ARBA" id="ARBA00000085"/>
    </source>
</evidence>
<proteinExistence type="predicted"/>
<dbReference type="AlphaFoldDB" id="A0A2J5A206"/>
<dbReference type="InterPro" id="IPR001789">
    <property type="entry name" value="Sig_transdc_resp-reg_receiver"/>
</dbReference>
<feature type="domain" description="Response regulatory" evidence="10">
    <location>
        <begin position="460"/>
        <end position="571"/>
    </location>
</feature>
<keyword evidence="8" id="KW-0472">Membrane</keyword>
<evidence type="ECO:0000256" key="6">
    <source>
        <dbReference type="ARBA" id="ARBA00023012"/>
    </source>
</evidence>
<dbReference type="SMART" id="SM00388">
    <property type="entry name" value="HisKA"/>
    <property type="match status" value="1"/>
</dbReference>
<dbReference type="EC" id="2.7.13.3" evidence="2"/>
<dbReference type="GO" id="GO:0009927">
    <property type="term" value="F:histidine phosphotransfer kinase activity"/>
    <property type="evidence" value="ECO:0007669"/>
    <property type="project" value="TreeGrafter"/>
</dbReference>
<reference evidence="11 12" key="1">
    <citation type="submission" date="2017-11" db="EMBL/GenBank/DDBJ databases">
        <authorList>
            <person name="Han C.G."/>
        </authorList>
    </citation>
    <scope>NUCLEOTIDE SEQUENCE [LARGE SCALE GENOMIC DNA]</scope>
    <source>
        <strain evidence="11 12">A2</strain>
    </source>
</reference>
<dbReference type="InterPro" id="IPR036890">
    <property type="entry name" value="HATPase_C_sf"/>
</dbReference>
<dbReference type="InterPro" id="IPR011006">
    <property type="entry name" value="CheY-like_superfamily"/>
</dbReference>
<dbReference type="PROSITE" id="PS50109">
    <property type="entry name" value="HIS_KIN"/>
    <property type="match status" value="1"/>
</dbReference>
<evidence type="ECO:0000313" key="11">
    <source>
        <dbReference type="EMBL" id="PLM69297.1"/>
    </source>
</evidence>